<dbReference type="GO" id="GO:0006887">
    <property type="term" value="P:exocytosis"/>
    <property type="evidence" value="ECO:0007669"/>
    <property type="project" value="TreeGrafter"/>
</dbReference>
<dbReference type="InterPro" id="IPR041282">
    <property type="entry name" value="FYVE_2"/>
</dbReference>
<dbReference type="Proteomes" id="UP000694558">
    <property type="component" value="Chromosome 9"/>
</dbReference>
<feature type="region of interest" description="Disordered" evidence="7">
    <location>
        <begin position="152"/>
        <end position="200"/>
    </location>
</feature>
<evidence type="ECO:0000256" key="5">
    <source>
        <dbReference type="ARBA" id="ARBA00023018"/>
    </source>
</evidence>
<gene>
    <name evidence="10" type="primary">rph3ab</name>
</gene>
<evidence type="ECO:0000256" key="2">
    <source>
        <dbReference type="ARBA" id="ARBA00022723"/>
    </source>
</evidence>
<dbReference type="InterPro" id="IPR001565">
    <property type="entry name" value="Synaptotagmin"/>
</dbReference>
<evidence type="ECO:0000259" key="8">
    <source>
        <dbReference type="PROSITE" id="PS50004"/>
    </source>
</evidence>
<evidence type="ECO:0000259" key="9">
    <source>
        <dbReference type="PROSITE" id="PS50916"/>
    </source>
</evidence>
<dbReference type="PRINTS" id="PR00399">
    <property type="entry name" value="SYNAPTOTAGMN"/>
</dbReference>
<dbReference type="CDD" id="cd08384">
    <property type="entry name" value="C2B_Rabphilin_Doc2"/>
    <property type="match status" value="1"/>
</dbReference>
<dbReference type="Ensembl" id="ENSSMAT00000064904.1">
    <property type="protein sequence ID" value="ENSSMAP00000049354.1"/>
    <property type="gene ID" value="ENSSMAG00000024854.1"/>
</dbReference>
<feature type="compositionally biased region" description="Acidic residues" evidence="7">
    <location>
        <begin position="187"/>
        <end position="200"/>
    </location>
</feature>
<dbReference type="PROSITE" id="PS50916">
    <property type="entry name" value="RABBD"/>
    <property type="match status" value="1"/>
</dbReference>
<dbReference type="InterPro" id="IPR035892">
    <property type="entry name" value="C2_domain_sf"/>
</dbReference>
<dbReference type="PROSITE" id="PS50004">
    <property type="entry name" value="C2"/>
    <property type="match status" value="2"/>
</dbReference>
<dbReference type="InterPro" id="IPR043566">
    <property type="entry name" value="Rabphilin/DOC2/Noc2"/>
</dbReference>
<dbReference type="InterPro" id="IPR011011">
    <property type="entry name" value="Znf_FYVE_PHD"/>
</dbReference>
<dbReference type="SMART" id="SM00239">
    <property type="entry name" value="C2"/>
    <property type="match status" value="2"/>
</dbReference>
<reference evidence="10" key="2">
    <citation type="submission" date="2025-08" db="UniProtKB">
        <authorList>
            <consortium name="Ensembl"/>
        </authorList>
    </citation>
    <scope>IDENTIFICATION</scope>
</reference>
<dbReference type="AlphaFoldDB" id="A0A8D3CPZ6"/>
<feature type="compositionally biased region" description="Polar residues" evidence="7">
    <location>
        <begin position="1"/>
        <end position="13"/>
    </location>
</feature>
<proteinExistence type="predicted"/>
<dbReference type="GO" id="GO:0098850">
    <property type="term" value="C:extrinsic component of synaptic vesicle membrane"/>
    <property type="evidence" value="ECO:0007669"/>
    <property type="project" value="TreeGrafter"/>
</dbReference>
<comment type="subcellular location">
    <subcellularLocation>
        <location evidence="1">Cytoplasmic vesicle</location>
        <location evidence="1">Secretory vesicle membrane</location>
    </subcellularLocation>
    <subcellularLocation>
        <location evidence="6">Synapse</location>
    </subcellularLocation>
</comment>
<evidence type="ECO:0008006" key="12">
    <source>
        <dbReference type="Google" id="ProtNLM"/>
    </source>
</evidence>
<dbReference type="Pfam" id="PF02318">
    <property type="entry name" value="FYVE_2"/>
    <property type="match status" value="1"/>
</dbReference>
<evidence type="ECO:0000313" key="11">
    <source>
        <dbReference type="Proteomes" id="UP000694558"/>
    </source>
</evidence>
<dbReference type="InterPro" id="IPR000008">
    <property type="entry name" value="C2_dom"/>
</dbReference>
<dbReference type="GeneTree" id="ENSGT00940000157468"/>
<dbReference type="InterPro" id="IPR010911">
    <property type="entry name" value="Rab_BD"/>
</dbReference>
<dbReference type="SUPFAM" id="SSF49562">
    <property type="entry name" value="C2 domain (Calcium/lipid-binding domain, CaLB)"/>
    <property type="match status" value="2"/>
</dbReference>
<feature type="region of interest" description="Disordered" evidence="7">
    <location>
        <begin position="1"/>
        <end position="39"/>
    </location>
</feature>
<organism evidence="10 11">
    <name type="scientific">Scophthalmus maximus</name>
    <name type="common">Turbot</name>
    <name type="synonym">Psetta maxima</name>
    <dbReference type="NCBI Taxonomy" id="52904"/>
    <lineage>
        <taxon>Eukaryota</taxon>
        <taxon>Metazoa</taxon>
        <taxon>Chordata</taxon>
        <taxon>Craniata</taxon>
        <taxon>Vertebrata</taxon>
        <taxon>Euteleostomi</taxon>
        <taxon>Actinopterygii</taxon>
        <taxon>Neopterygii</taxon>
        <taxon>Teleostei</taxon>
        <taxon>Neoteleostei</taxon>
        <taxon>Acanthomorphata</taxon>
        <taxon>Carangaria</taxon>
        <taxon>Pleuronectiformes</taxon>
        <taxon>Pleuronectoidei</taxon>
        <taxon>Scophthalmidae</taxon>
        <taxon>Scophthalmus</taxon>
    </lineage>
</organism>
<dbReference type="PANTHER" id="PTHR45729">
    <property type="entry name" value="RABPHILIN, ISOFORM A"/>
    <property type="match status" value="1"/>
</dbReference>
<feature type="compositionally biased region" description="Low complexity" evidence="7">
    <location>
        <begin position="154"/>
        <end position="164"/>
    </location>
</feature>
<dbReference type="PRINTS" id="PR00360">
    <property type="entry name" value="C2DOMAIN"/>
</dbReference>
<feature type="domain" description="RabBD" evidence="9">
    <location>
        <begin position="31"/>
        <end position="119"/>
    </location>
</feature>
<evidence type="ECO:0000256" key="4">
    <source>
        <dbReference type="ARBA" id="ARBA00022837"/>
    </source>
</evidence>
<evidence type="ECO:0000256" key="1">
    <source>
        <dbReference type="ARBA" id="ARBA00004250"/>
    </source>
</evidence>
<dbReference type="FunFam" id="2.60.40.150:FF:000023">
    <property type="entry name" value="Double C2-like domain-containing protein"/>
    <property type="match status" value="1"/>
</dbReference>
<keyword evidence="4" id="KW-0106">Calcium</keyword>
<dbReference type="GO" id="GO:0017158">
    <property type="term" value="P:regulation of calcium ion-dependent exocytosis"/>
    <property type="evidence" value="ECO:0007669"/>
    <property type="project" value="TreeGrafter"/>
</dbReference>
<dbReference type="GO" id="GO:0061669">
    <property type="term" value="P:spontaneous neurotransmitter secretion"/>
    <property type="evidence" value="ECO:0007669"/>
    <property type="project" value="TreeGrafter"/>
</dbReference>
<dbReference type="PANTHER" id="PTHR45729:SF3">
    <property type="entry name" value="RABPHILIN-3A"/>
    <property type="match status" value="1"/>
</dbReference>
<dbReference type="GO" id="GO:0045211">
    <property type="term" value="C:postsynaptic membrane"/>
    <property type="evidence" value="ECO:0007669"/>
    <property type="project" value="TreeGrafter"/>
</dbReference>
<dbReference type="GO" id="GO:0046872">
    <property type="term" value="F:metal ion binding"/>
    <property type="evidence" value="ECO:0007669"/>
    <property type="project" value="UniProtKB-KW"/>
</dbReference>
<protein>
    <recommendedName>
        <fullName evidence="12">Rabphilin-3A-like</fullName>
    </recommendedName>
</protein>
<dbReference type="GO" id="GO:0031267">
    <property type="term" value="F:small GTPase binding"/>
    <property type="evidence" value="ECO:0007669"/>
    <property type="project" value="InterPro"/>
</dbReference>
<dbReference type="Gene3D" id="3.30.40.10">
    <property type="entry name" value="Zinc/RING finger domain, C3HC4 (zinc finger)"/>
    <property type="match status" value="1"/>
</dbReference>
<dbReference type="CDD" id="cd04035">
    <property type="entry name" value="C2A_Rabphilin_Doc2"/>
    <property type="match status" value="1"/>
</dbReference>
<dbReference type="InterPro" id="IPR013083">
    <property type="entry name" value="Znf_RING/FYVE/PHD"/>
</dbReference>
<keyword evidence="5" id="KW-0770">Synapse</keyword>
<dbReference type="Pfam" id="PF00168">
    <property type="entry name" value="C2"/>
    <property type="match status" value="2"/>
</dbReference>
<feature type="compositionally biased region" description="Polar residues" evidence="7">
    <location>
        <begin position="21"/>
        <end position="30"/>
    </location>
</feature>
<name>A0A8D3CPZ6_SCOMX</name>
<keyword evidence="3" id="KW-0677">Repeat</keyword>
<dbReference type="InterPro" id="IPR047022">
    <property type="entry name" value="Rabphilin_Doc2_C2A"/>
</dbReference>
<dbReference type="Gene3D" id="2.60.40.150">
    <property type="entry name" value="C2 domain"/>
    <property type="match status" value="2"/>
</dbReference>
<keyword evidence="2" id="KW-0479">Metal-binding</keyword>
<dbReference type="GO" id="GO:0043005">
    <property type="term" value="C:neuron projection"/>
    <property type="evidence" value="ECO:0007669"/>
    <property type="project" value="TreeGrafter"/>
</dbReference>
<accession>A0A8D3CPZ6</accession>
<feature type="domain" description="C2" evidence="8">
    <location>
        <begin position="203"/>
        <end position="325"/>
    </location>
</feature>
<reference evidence="10" key="1">
    <citation type="submission" date="2023-05" db="EMBL/GenBank/DDBJ databases">
        <title>High-quality long-read genome of Scophthalmus maximus.</title>
        <authorList>
            <person name="Lien S."/>
            <person name="Martinez P."/>
        </authorList>
    </citation>
    <scope>NUCLEOTIDE SEQUENCE [LARGE SCALE GENOMIC DNA]</scope>
</reference>
<evidence type="ECO:0000256" key="3">
    <source>
        <dbReference type="ARBA" id="ARBA00022737"/>
    </source>
</evidence>
<sequence>MTDTVMSSSSDRWMSNDRQRNMGNWTTQPGPGSGPDLTDEEKEIINSVIARAEKMEAMEQERIGRLINRLDDMKKTVCGDGLSRCLVCGEQLGSPGVSSVVCEDCKKVGNESGRYYETKIDTLLCCNEHKSDIVLYELFICPVAGDGGAFSTHAAPPDQRAPPAAREERRQPAAYGSAAVRQQPPPAEEEEEANDYDSDEATTLGSLEFSLLYEQESNSLHCSILKAKGLKPMDSNGLADPYIKLHLLPGASKSNKLRTKTLRNTRNPAWNETLTYHGLTDEDMQRKTLRLSVCDEDKFGHNEFIGETRVALKKLKMNQKKNFNVCLERVVPKTAAAGGARGIALYEDEPGKDGGEVEERGRILISLMYSTQLNRLLVGVVRCVHLAAMDANGYSDPYVKICLKPDMGKKGKCKTQIKKRTLNPEFNEEFSYDIKHSELAKKSLDVSVWDYDIGKSNDYIGGCQLGITAKGERLKHWYECLKNKDKKIERWHTLYNENHVASD</sequence>
<evidence type="ECO:0000256" key="7">
    <source>
        <dbReference type="SAM" id="MobiDB-lite"/>
    </source>
</evidence>
<feature type="domain" description="C2" evidence="8">
    <location>
        <begin position="359"/>
        <end position="492"/>
    </location>
</feature>
<dbReference type="GO" id="GO:0006886">
    <property type="term" value="P:intracellular protein transport"/>
    <property type="evidence" value="ECO:0007669"/>
    <property type="project" value="InterPro"/>
</dbReference>
<dbReference type="SUPFAM" id="SSF57903">
    <property type="entry name" value="FYVE/PHD zinc finger"/>
    <property type="match status" value="1"/>
</dbReference>
<evidence type="ECO:0000313" key="10">
    <source>
        <dbReference type="Ensembl" id="ENSSMAP00000049354.1"/>
    </source>
</evidence>
<dbReference type="FunFam" id="2.60.40.150:FF:000032">
    <property type="entry name" value="Double c2-like domain-containing"/>
    <property type="match status" value="1"/>
</dbReference>
<evidence type="ECO:0000256" key="6">
    <source>
        <dbReference type="ARBA" id="ARBA00034103"/>
    </source>
</evidence>